<dbReference type="OrthoDB" id="412788at2759"/>
<dbReference type="AlphaFoldDB" id="T0KLJ4"/>
<dbReference type="InterPro" id="IPR044053">
    <property type="entry name" value="AsaB-like"/>
</dbReference>
<evidence type="ECO:0000256" key="1">
    <source>
        <dbReference type="ARBA" id="ARBA00023604"/>
    </source>
</evidence>
<evidence type="ECO:0000313" key="3">
    <source>
        <dbReference type="Proteomes" id="UP000015530"/>
    </source>
</evidence>
<comment type="caution">
    <text evidence="2">The sequence shown here is derived from an EMBL/GenBank/DDBJ whole genome shotgun (WGS) entry which is preliminary data.</text>
</comment>
<sequence length="211" mass="24403">METSLQPEDFQNTTIVGEHYIPEITEAVRELLKASRVQAYDFTVRKRHPEYPFLKADDVTENNRQPAYGAHIDETFANAERIIHKLNPSDHEALLKGRWQSVIAWRPLKGPVRDWPLALCDIRSVDAKADLQACDIVDPENVSEEYVLHYSPDLRWYYLEDQMPNEVWIMLQSDSKGSIGVPHSSFPHPATTAQDHLRESVDVHMMVYYDD</sequence>
<proteinExistence type="inferred from homology"/>
<gene>
    <name evidence="2" type="ORF">CGLO_06686</name>
</gene>
<dbReference type="EMBL" id="AMYD01001342">
    <property type="protein sequence ID" value="EQB53568.1"/>
    <property type="molecule type" value="Genomic_DNA"/>
</dbReference>
<dbReference type="HOGENOM" id="CLU_042688_1_1_1"/>
<dbReference type="PANTHER" id="PTHR34598">
    <property type="entry name" value="BLL6449 PROTEIN"/>
    <property type="match status" value="1"/>
</dbReference>
<dbReference type="OMA" id="HEWFYLS"/>
<dbReference type="GO" id="GO:0016491">
    <property type="term" value="F:oxidoreductase activity"/>
    <property type="evidence" value="ECO:0007669"/>
    <property type="project" value="InterPro"/>
</dbReference>
<dbReference type="Proteomes" id="UP000015530">
    <property type="component" value="Unassembled WGS sequence"/>
</dbReference>
<evidence type="ECO:0008006" key="4">
    <source>
        <dbReference type="Google" id="ProtNLM"/>
    </source>
</evidence>
<dbReference type="NCBIfam" id="NF041278">
    <property type="entry name" value="CmcJ_NvfI_EfuI"/>
    <property type="match status" value="1"/>
</dbReference>
<reference evidence="3" key="1">
    <citation type="journal article" date="2013" name="Mol. Plant Microbe Interact.">
        <title>Global aspects of pacC regulation of pathogenicity genes in Colletotrichum gloeosporioides as revealed by transcriptome analysis.</title>
        <authorList>
            <person name="Alkan N."/>
            <person name="Meng X."/>
            <person name="Friedlander G."/>
            <person name="Reuveni E."/>
            <person name="Sukno S."/>
            <person name="Sherman A."/>
            <person name="Thon M."/>
            <person name="Fluhr R."/>
            <person name="Prusky D."/>
        </authorList>
    </citation>
    <scope>NUCLEOTIDE SEQUENCE [LARGE SCALE GENOMIC DNA]</scope>
    <source>
        <strain evidence="3">Cg-14</strain>
    </source>
</reference>
<protein>
    <recommendedName>
        <fullName evidence="4">Methyltransferase</fullName>
    </recommendedName>
</protein>
<accession>T0KLJ4</accession>
<dbReference type="PANTHER" id="PTHR34598:SF3">
    <property type="entry name" value="OXIDOREDUCTASE AN1597"/>
    <property type="match status" value="1"/>
</dbReference>
<evidence type="ECO:0000313" key="2">
    <source>
        <dbReference type="EMBL" id="EQB53568.1"/>
    </source>
</evidence>
<name>T0KLJ4_COLGC</name>
<comment type="similarity">
    <text evidence="1">Belongs to the asaB hydroxylase/desaturase family.</text>
</comment>
<organism evidence="2 3">
    <name type="scientific">Colletotrichum gloeosporioides (strain Cg-14)</name>
    <name type="common">Anthracnose fungus</name>
    <name type="synonym">Glomerella cingulata</name>
    <dbReference type="NCBI Taxonomy" id="1237896"/>
    <lineage>
        <taxon>Eukaryota</taxon>
        <taxon>Fungi</taxon>
        <taxon>Dikarya</taxon>
        <taxon>Ascomycota</taxon>
        <taxon>Pezizomycotina</taxon>
        <taxon>Sordariomycetes</taxon>
        <taxon>Hypocreomycetidae</taxon>
        <taxon>Glomerellales</taxon>
        <taxon>Glomerellaceae</taxon>
        <taxon>Colletotrichum</taxon>
        <taxon>Colletotrichum gloeosporioides species complex</taxon>
    </lineage>
</organism>